<comment type="caution">
    <text evidence="2">The sequence shown here is derived from an EMBL/GenBank/DDBJ whole genome shotgun (WGS) entry which is preliminary data.</text>
</comment>
<accession>A0AAV4DE33</accession>
<organism evidence="2 3">
    <name type="scientific">Plakobranchus ocellatus</name>
    <dbReference type="NCBI Taxonomy" id="259542"/>
    <lineage>
        <taxon>Eukaryota</taxon>
        <taxon>Metazoa</taxon>
        <taxon>Spiralia</taxon>
        <taxon>Lophotrochozoa</taxon>
        <taxon>Mollusca</taxon>
        <taxon>Gastropoda</taxon>
        <taxon>Heterobranchia</taxon>
        <taxon>Euthyneura</taxon>
        <taxon>Panpulmonata</taxon>
        <taxon>Sacoglossa</taxon>
        <taxon>Placobranchoidea</taxon>
        <taxon>Plakobranchidae</taxon>
        <taxon>Plakobranchus</taxon>
    </lineage>
</organism>
<proteinExistence type="predicted"/>
<dbReference type="Proteomes" id="UP000735302">
    <property type="component" value="Unassembled WGS sequence"/>
</dbReference>
<sequence>MRANLTTFIPVQAGEWSALDLPDIYRRNACPQQGDLRLSGPPSGQGTSGGAQTRNRRVPADLRADSLATVPLTFRIRTGKSQLTKEKYEK</sequence>
<name>A0AAV4DE33_9GAST</name>
<evidence type="ECO:0000256" key="1">
    <source>
        <dbReference type="SAM" id="MobiDB-lite"/>
    </source>
</evidence>
<reference evidence="2 3" key="1">
    <citation type="journal article" date="2021" name="Elife">
        <title>Chloroplast acquisition without the gene transfer in kleptoplastic sea slugs, Plakobranchus ocellatus.</title>
        <authorList>
            <person name="Maeda T."/>
            <person name="Takahashi S."/>
            <person name="Yoshida T."/>
            <person name="Shimamura S."/>
            <person name="Takaki Y."/>
            <person name="Nagai Y."/>
            <person name="Toyoda A."/>
            <person name="Suzuki Y."/>
            <person name="Arimoto A."/>
            <person name="Ishii H."/>
            <person name="Satoh N."/>
            <person name="Nishiyama T."/>
            <person name="Hasebe M."/>
            <person name="Maruyama T."/>
            <person name="Minagawa J."/>
            <person name="Obokata J."/>
            <person name="Shigenobu S."/>
        </authorList>
    </citation>
    <scope>NUCLEOTIDE SEQUENCE [LARGE SCALE GENOMIC DNA]</scope>
</reference>
<evidence type="ECO:0000313" key="2">
    <source>
        <dbReference type="EMBL" id="GFO42323.1"/>
    </source>
</evidence>
<protein>
    <submittedName>
        <fullName evidence="2">Uncharacterized protein</fullName>
    </submittedName>
</protein>
<dbReference type="EMBL" id="BLXT01007780">
    <property type="protein sequence ID" value="GFO42323.1"/>
    <property type="molecule type" value="Genomic_DNA"/>
</dbReference>
<dbReference type="AlphaFoldDB" id="A0AAV4DE33"/>
<gene>
    <name evidence="2" type="ORF">PoB_006882800</name>
</gene>
<keyword evidence="3" id="KW-1185">Reference proteome</keyword>
<feature type="compositionally biased region" description="Low complexity" evidence="1">
    <location>
        <begin position="40"/>
        <end position="53"/>
    </location>
</feature>
<feature type="region of interest" description="Disordered" evidence="1">
    <location>
        <begin position="31"/>
        <end position="62"/>
    </location>
</feature>
<evidence type="ECO:0000313" key="3">
    <source>
        <dbReference type="Proteomes" id="UP000735302"/>
    </source>
</evidence>